<reference evidence="1" key="3">
    <citation type="submission" date="2023-04" db="EMBL/GenBank/DDBJ databases">
        <title>WGS assembly of Eucalyptus grandis.</title>
        <authorList>
            <person name="Myburg A."/>
            <person name="Grattapaglia D."/>
            <person name="Tuskan G."/>
            <person name="Hellsten U."/>
            <person name="Hayes R."/>
            <person name="Grimwood J."/>
            <person name="Jenkins J."/>
            <person name="Lindquist E."/>
            <person name="Tice H."/>
            <person name="Bauer D."/>
            <person name="Goodstein D."/>
            <person name="Dubchak I."/>
            <person name="Poliakov A."/>
            <person name="Mizrachi E."/>
            <person name="Kullan A."/>
            <person name="Hussey S."/>
            <person name="Pinard D."/>
            <person name="Van D."/>
            <person name="Singh P."/>
            <person name="Van J."/>
            <person name="Silva-Junior O."/>
            <person name="Togawa R."/>
            <person name="Pappas M."/>
            <person name="Faria D."/>
            <person name="Sansaloni C."/>
            <person name="Petroli C."/>
            <person name="Yang X."/>
            <person name="Ranjan P."/>
            <person name="Tschaplinski T."/>
            <person name="Ye C."/>
            <person name="Li T."/>
            <person name="Sterck L."/>
            <person name="Vanneste K."/>
            <person name="Murat F."/>
            <person name="Soler M."/>
            <person name="Clemente H."/>
            <person name="Saidi N."/>
            <person name="Cassan-Wang H."/>
            <person name="Dunand C."/>
            <person name="Hefer C."/>
            <person name="Bornberg-Bauer E."/>
            <person name="Kersting A."/>
            <person name="Vining K."/>
            <person name="Amarasinghe V."/>
            <person name="Ranik M."/>
            <person name="Naithani S."/>
            <person name="Elser J."/>
            <person name="Boyd A."/>
            <person name="Liston A."/>
            <person name="Spatafora J."/>
            <person name="Dharmwardhana P."/>
            <person name="Raja R."/>
            <person name="Sullivan C."/>
            <person name="Romanel E."/>
            <person name="Alves-Ferreira M."/>
            <person name="Kulheim C."/>
            <person name="Foley W."/>
            <person name="Carocha V."/>
            <person name="Paiva J."/>
            <person name="Kudrna D."/>
            <person name="Brommonschenkel S."/>
            <person name="Pasquali G."/>
            <person name="Byrne M."/>
            <person name="Rigault P."/>
            <person name="Tibbits J."/>
            <person name="Spokevicius A."/>
            <person name="Jones R."/>
            <person name="Steane D."/>
            <person name="Vaillancourt R."/>
            <person name="Potts B."/>
            <person name="Joubert F."/>
            <person name="Barry K."/>
            <person name="Pappas G."/>
            <person name="Strauss S."/>
            <person name="Jaiswal P."/>
            <person name="Grima-Pettenati J."/>
            <person name="Salse J."/>
            <person name="Van D."/>
            <person name="Rokhsar D."/>
            <person name="Schmutz J."/>
        </authorList>
    </citation>
    <scope>NUCLEOTIDE SEQUENCE</scope>
    <source>
        <tissue evidence="1">Leaf extractions</tissue>
    </source>
</reference>
<name>A0A058ZW47_EUCGR</name>
<dbReference type="EMBL" id="MU848280">
    <property type="protein sequence ID" value="KAK2633058.1"/>
    <property type="molecule type" value="Genomic_DNA"/>
</dbReference>
<evidence type="ECO:0000313" key="1">
    <source>
        <dbReference type="EMBL" id="KAK2633058.1"/>
    </source>
</evidence>
<reference evidence="2" key="1">
    <citation type="submission" date="2013-07" db="EMBL/GenBank/DDBJ databases">
        <title>The genome of Eucalyptus grandis.</title>
        <authorList>
            <person name="Schmutz J."/>
            <person name="Hayes R."/>
            <person name="Myburg A."/>
            <person name="Tuskan G."/>
            <person name="Grattapaglia D."/>
            <person name="Rokhsar D.S."/>
        </authorList>
    </citation>
    <scope>NUCLEOTIDE SEQUENCE</scope>
    <source>
        <tissue evidence="2">Leaf extractions</tissue>
    </source>
</reference>
<evidence type="ECO:0000313" key="3">
    <source>
        <dbReference type="Proteomes" id="UP000030711"/>
    </source>
</evidence>
<dbReference type="EMBL" id="KK198793">
    <property type="protein sequence ID" value="KCW45591.1"/>
    <property type="molecule type" value="Genomic_DNA"/>
</dbReference>
<gene>
    <name evidence="2" type="ORF">EUGRSUZ_L00673</name>
</gene>
<reference evidence="1" key="2">
    <citation type="journal article" date="2014" name="Nature">
        <title>The genome of Eucalyptus grandis.</title>
        <authorList>
            <person name="Myburg A.A."/>
            <person name="Grattapaglia D."/>
            <person name="Tuskan G.A."/>
            <person name="Hellsten U."/>
            <person name="Hayes R.D."/>
            <person name="Grimwood J."/>
            <person name="Jenkins J."/>
            <person name="Lindquist E."/>
            <person name="Tice H."/>
            <person name="Bauer D."/>
            <person name="Goodstein D.M."/>
            <person name="Dubchak I."/>
            <person name="Poliakov A."/>
            <person name="Mizrachi E."/>
            <person name="Kullan A.R."/>
            <person name="Hussey S.G."/>
            <person name="Pinard D."/>
            <person name="van der Merwe K."/>
            <person name="Singh P."/>
            <person name="van Jaarsveld I."/>
            <person name="Silva-Junior O.B."/>
            <person name="Togawa R.C."/>
            <person name="Pappas M.R."/>
            <person name="Faria D.A."/>
            <person name="Sansaloni C.P."/>
            <person name="Petroli C.D."/>
            <person name="Yang X."/>
            <person name="Ranjan P."/>
            <person name="Tschaplinski T.J."/>
            <person name="Ye C.Y."/>
            <person name="Li T."/>
            <person name="Sterck L."/>
            <person name="Vanneste K."/>
            <person name="Murat F."/>
            <person name="Soler M."/>
            <person name="Clemente H.S."/>
            <person name="Saidi N."/>
            <person name="Cassan-Wang H."/>
            <person name="Dunand C."/>
            <person name="Hefer C.A."/>
            <person name="Bornberg-Bauer E."/>
            <person name="Kersting A.R."/>
            <person name="Vining K."/>
            <person name="Amarasinghe V."/>
            <person name="Ranik M."/>
            <person name="Naithani S."/>
            <person name="Elser J."/>
            <person name="Boyd A.E."/>
            <person name="Liston A."/>
            <person name="Spatafora J.W."/>
            <person name="Dharmwardhana P."/>
            <person name="Raja R."/>
            <person name="Sullivan C."/>
            <person name="Romanel E."/>
            <person name="Alves-Ferreira M."/>
            <person name="Kulheim C."/>
            <person name="Foley W."/>
            <person name="Carocha V."/>
            <person name="Paiva J."/>
            <person name="Kudrna D."/>
            <person name="Brommonschenkel S.H."/>
            <person name="Pasquali G."/>
            <person name="Byrne M."/>
            <person name="Rigault P."/>
            <person name="Tibbits J."/>
            <person name="Spokevicius A."/>
            <person name="Jones R.C."/>
            <person name="Steane D.A."/>
            <person name="Vaillancourt R.E."/>
            <person name="Potts B.M."/>
            <person name="Joubert F."/>
            <person name="Barry K."/>
            <person name="Pappas G.J."/>
            <person name="Strauss S.H."/>
            <person name="Jaiswal P."/>
            <person name="Grima-Pettenati J."/>
            <person name="Salse J."/>
            <person name="Van de Peer Y."/>
            <person name="Rokhsar D.S."/>
            <person name="Schmutz J."/>
        </authorList>
    </citation>
    <scope>NUCLEOTIDE SEQUENCE</scope>
    <source>
        <tissue evidence="1">Leaf extractions</tissue>
    </source>
</reference>
<keyword evidence="3" id="KW-1185">Reference proteome</keyword>
<evidence type="ECO:0000313" key="2">
    <source>
        <dbReference type="EMBL" id="KCW45591.1"/>
    </source>
</evidence>
<proteinExistence type="predicted"/>
<protein>
    <submittedName>
        <fullName evidence="2">Uncharacterized protein</fullName>
    </submittedName>
</protein>
<reference evidence="1" key="4">
    <citation type="submission" date="2023-07" db="EMBL/GenBank/DDBJ databases">
        <authorList>
            <person name="Myburg A.A."/>
            <person name="Grattapaglia D."/>
            <person name="Tuskan G.A."/>
            <person name="Hellsten U."/>
            <person name="Hayes R.D."/>
            <person name="Grimwood J."/>
            <person name="Jenkins J."/>
            <person name="Lindquist E."/>
            <person name="Tice H."/>
            <person name="Bauer D."/>
            <person name="Goodstein D.M."/>
            <person name="Dubchak I."/>
            <person name="Poliakov A."/>
            <person name="Mizrachi E."/>
            <person name="Kullan A.R."/>
            <person name="Hussey S.G."/>
            <person name="Pinard D."/>
            <person name="Van D.M."/>
            <person name="Singh P."/>
            <person name="Van J.I."/>
            <person name="Silva-Junior O.B."/>
            <person name="Togawa R.C."/>
            <person name="Pappas M.R."/>
            <person name="Faria D.A."/>
            <person name="Sansaloni C.P."/>
            <person name="Petroli C.D."/>
            <person name="Yang X."/>
            <person name="Ranjan P."/>
            <person name="Tschaplinski T.J."/>
            <person name="Ye C.Y."/>
            <person name="Li T."/>
            <person name="Sterck L."/>
            <person name="Vanneste K."/>
            <person name="Murat F."/>
            <person name="Soler M."/>
            <person name="Clemente H.S."/>
            <person name="Saidi N."/>
            <person name="Cassan-Wang H."/>
            <person name="Dunand C."/>
            <person name="Hefer C.A."/>
            <person name="Bornberg-Bauer E."/>
            <person name="Kersting A.R."/>
            <person name="Vining K."/>
            <person name="Amarasinghe V."/>
            <person name="Ranik M."/>
            <person name="Naithani S."/>
            <person name="Elser J."/>
            <person name="Boyd A.E."/>
            <person name="Liston A."/>
            <person name="Spatafora J.W."/>
            <person name="Dharmwardhana P."/>
            <person name="Raja R."/>
            <person name="Sullivan C."/>
            <person name="Romanel E."/>
            <person name="Alves-Ferreira M."/>
            <person name="Kulheim C."/>
            <person name="Foley W."/>
            <person name="Carocha V."/>
            <person name="Paiva J."/>
            <person name="Kudrna D."/>
            <person name="Brommonschenkel S.H."/>
            <person name="Pasquali G."/>
            <person name="Byrne M."/>
            <person name="Rigault P."/>
            <person name="Tibbits J."/>
            <person name="Spokevicius A."/>
            <person name="Jones R.C."/>
            <person name="Steane D.A."/>
            <person name="Vaillancourt R.E."/>
            <person name="Potts B.M."/>
            <person name="Joubert F."/>
            <person name="Barry K."/>
            <person name="Pappas G.J."/>
            <person name="Strauss S.H."/>
            <person name="Jaiswal P."/>
            <person name="Grima-Pettenati J."/>
            <person name="Salse J."/>
            <person name="Van D.P."/>
            <person name="Rokhsar D.S."/>
            <person name="Schmutz J."/>
        </authorList>
    </citation>
    <scope>NUCLEOTIDE SEQUENCE</scope>
    <source>
        <tissue evidence="1">Leaf extractions</tissue>
    </source>
</reference>
<accession>A0A058ZW47</accession>
<dbReference type="AlphaFoldDB" id="A0A058ZW47"/>
<organism evidence="2">
    <name type="scientific">Eucalyptus grandis</name>
    <name type="common">Flooded gum</name>
    <dbReference type="NCBI Taxonomy" id="71139"/>
    <lineage>
        <taxon>Eukaryota</taxon>
        <taxon>Viridiplantae</taxon>
        <taxon>Streptophyta</taxon>
        <taxon>Embryophyta</taxon>
        <taxon>Tracheophyta</taxon>
        <taxon>Spermatophyta</taxon>
        <taxon>Magnoliopsida</taxon>
        <taxon>eudicotyledons</taxon>
        <taxon>Gunneridae</taxon>
        <taxon>Pentapetalae</taxon>
        <taxon>rosids</taxon>
        <taxon>malvids</taxon>
        <taxon>Myrtales</taxon>
        <taxon>Myrtaceae</taxon>
        <taxon>Myrtoideae</taxon>
        <taxon>Eucalypteae</taxon>
        <taxon>Eucalyptus</taxon>
    </lineage>
</organism>
<sequence>MAVGLSSCRTVAAGRQSLHVAETGPPSGVEYILSSICIVLPRFSVTLNVRFLLFCASALCKIYDITKLEPHGLIGSQLSLNTHAKRVTSLPLVDVTSPSYLDLQFHS</sequence>
<dbReference type="Gramene" id="KCW45591">
    <property type="protein sequence ID" value="KCW45591"/>
    <property type="gene ID" value="EUGRSUZ_L00673"/>
</dbReference>
<dbReference type="Proteomes" id="UP000030711">
    <property type="component" value="Unassembled WGS sequence"/>
</dbReference>
<dbReference type="InParanoid" id="A0A058ZW47"/>